<sequence length="366" mass="38957">MSKKILFVFAILMIGSMLMSACAPAAPKAEEPETAPPAVEEPVVEEPVVEEKKLLVCQITDTGGIDDKSFNQTAWKGIEDAIKGLGIEGKYLESQEVADYEKNLNAFIEEDCDLIITVGFLIADATAAAAGDYPDNKFSIVDFAYDPAINNVVGQLFQTDEAGFLAGYAAAAVTKTGKVGTFGGLPIPTVTIFMKGFVEGVDYYNSVKGTDVVVLGYDLEDETKGLFSMDFDDQQKGRELAISLMDEGADVIMPVAGPVGLGAAAAIQERGNAYLIGVDSDWYLTAPEYAAITLTSVMKMMDATTYQVIESVIDGSFAGGNVIGTLENGGVKIAPFHDLDNLVPADIKAELEQIQADIISGKIKLK</sequence>
<dbReference type="Proteomes" id="UP000195514">
    <property type="component" value="Chromosome I"/>
</dbReference>
<evidence type="ECO:0000256" key="7">
    <source>
        <dbReference type="SAM" id="SignalP"/>
    </source>
</evidence>
<evidence type="ECO:0000313" key="9">
    <source>
        <dbReference type="EMBL" id="SMX55019.1"/>
    </source>
</evidence>
<dbReference type="InterPro" id="IPR028082">
    <property type="entry name" value="Peripla_BP_I"/>
</dbReference>
<dbReference type="SUPFAM" id="SSF53822">
    <property type="entry name" value="Periplasmic binding protein-like I"/>
    <property type="match status" value="1"/>
</dbReference>
<dbReference type="RefSeq" id="WP_087862816.1">
    <property type="nucleotide sequence ID" value="NZ_LT859958.1"/>
</dbReference>
<dbReference type="EMBL" id="LT859958">
    <property type="protein sequence ID" value="SMX55019.1"/>
    <property type="molecule type" value="Genomic_DNA"/>
</dbReference>
<feature type="signal peptide" evidence="7">
    <location>
        <begin position="1"/>
        <end position="25"/>
    </location>
</feature>
<keyword evidence="4 7" id="KW-0732">Signal</keyword>
<evidence type="ECO:0000256" key="3">
    <source>
        <dbReference type="ARBA" id="ARBA00022475"/>
    </source>
</evidence>
<dbReference type="AlphaFoldDB" id="A0A1Y6K8U3"/>
<evidence type="ECO:0000256" key="6">
    <source>
        <dbReference type="ARBA" id="ARBA00023288"/>
    </source>
</evidence>
<dbReference type="Gene3D" id="3.40.50.2300">
    <property type="match status" value="2"/>
</dbReference>
<dbReference type="KEGG" id="abat:CFX1CAM_1954"/>
<dbReference type="Pfam" id="PF02608">
    <property type="entry name" value="Bmp"/>
    <property type="match status" value="1"/>
</dbReference>
<dbReference type="CDD" id="cd06354">
    <property type="entry name" value="PBP1_PrnA-like"/>
    <property type="match status" value="1"/>
</dbReference>
<feature type="domain" description="ABC transporter substrate-binding protein PnrA-like" evidence="8">
    <location>
        <begin position="58"/>
        <end position="363"/>
    </location>
</feature>
<dbReference type="OrthoDB" id="9784230at2"/>
<dbReference type="InterPro" id="IPR050957">
    <property type="entry name" value="BMP_lipoprotein"/>
</dbReference>
<dbReference type="InterPro" id="IPR003760">
    <property type="entry name" value="PnrA-like"/>
</dbReference>
<comment type="subcellular location">
    <subcellularLocation>
        <location evidence="1">Cell membrane</location>
        <topology evidence="1">Lipid-anchor</topology>
    </subcellularLocation>
</comment>
<reference evidence="10" key="1">
    <citation type="submission" date="2017-05" db="EMBL/GenBank/DDBJ databases">
        <authorList>
            <person name="Kirkegaard R."/>
            <person name="Mcilroy J S."/>
        </authorList>
    </citation>
    <scope>NUCLEOTIDE SEQUENCE [LARGE SCALE GENOMIC DNA]</scope>
</reference>
<organism evidence="9 10">
    <name type="scientific">Candidatus Brevifilum fermentans</name>
    <dbReference type="NCBI Taxonomy" id="1986204"/>
    <lineage>
        <taxon>Bacteria</taxon>
        <taxon>Bacillati</taxon>
        <taxon>Chloroflexota</taxon>
        <taxon>Anaerolineae</taxon>
        <taxon>Anaerolineales</taxon>
        <taxon>Anaerolineaceae</taxon>
        <taxon>Candidatus Brevifilum</taxon>
    </lineage>
</organism>
<dbReference type="PANTHER" id="PTHR34296">
    <property type="entry name" value="TRANSCRIPTIONAL ACTIVATOR PROTEIN MED"/>
    <property type="match status" value="1"/>
</dbReference>
<proteinExistence type="inferred from homology"/>
<evidence type="ECO:0000313" key="10">
    <source>
        <dbReference type="Proteomes" id="UP000195514"/>
    </source>
</evidence>
<keyword evidence="6 9" id="KW-0449">Lipoprotein</keyword>
<gene>
    <name evidence="9" type="ORF">CFX1CAM_1954</name>
</gene>
<evidence type="ECO:0000256" key="5">
    <source>
        <dbReference type="ARBA" id="ARBA00023136"/>
    </source>
</evidence>
<comment type="similarity">
    <text evidence="2">Belongs to the BMP lipoprotein family.</text>
</comment>
<feature type="chain" id="PRO_5013391714" evidence="7">
    <location>
        <begin position="26"/>
        <end position="366"/>
    </location>
</feature>
<name>A0A1Y6K8U3_9CHLR</name>
<accession>A0A1Y6K8U3</accession>
<dbReference type="GO" id="GO:0005886">
    <property type="term" value="C:plasma membrane"/>
    <property type="evidence" value="ECO:0007669"/>
    <property type="project" value="UniProtKB-SubCell"/>
</dbReference>
<protein>
    <submittedName>
        <fullName evidence="9">Basic membrane lipoprotein</fullName>
    </submittedName>
</protein>
<keyword evidence="3" id="KW-1003">Cell membrane</keyword>
<evidence type="ECO:0000256" key="1">
    <source>
        <dbReference type="ARBA" id="ARBA00004193"/>
    </source>
</evidence>
<keyword evidence="5" id="KW-0472">Membrane</keyword>
<dbReference type="PANTHER" id="PTHR34296:SF2">
    <property type="entry name" value="ABC TRANSPORTER GUANOSINE-BINDING PROTEIN NUPN"/>
    <property type="match status" value="1"/>
</dbReference>
<evidence type="ECO:0000256" key="4">
    <source>
        <dbReference type="ARBA" id="ARBA00022729"/>
    </source>
</evidence>
<evidence type="ECO:0000256" key="2">
    <source>
        <dbReference type="ARBA" id="ARBA00008610"/>
    </source>
</evidence>
<evidence type="ECO:0000259" key="8">
    <source>
        <dbReference type="Pfam" id="PF02608"/>
    </source>
</evidence>
<keyword evidence="10" id="KW-1185">Reference proteome</keyword>
<dbReference type="PROSITE" id="PS51257">
    <property type="entry name" value="PROKAR_LIPOPROTEIN"/>
    <property type="match status" value="1"/>
</dbReference>